<evidence type="ECO:0000313" key="3">
    <source>
        <dbReference type="Proteomes" id="UP000440694"/>
    </source>
</evidence>
<name>A0A6I3KLB4_9HYPH</name>
<dbReference type="PIRSF" id="PIRSF028431">
    <property type="entry name" value="UCP028431"/>
    <property type="match status" value="1"/>
</dbReference>
<protein>
    <recommendedName>
        <fullName evidence="1">Glycoamylase-like domain-containing protein</fullName>
    </recommendedName>
</protein>
<dbReference type="EMBL" id="WMBQ01000001">
    <property type="protein sequence ID" value="MTD94730.1"/>
    <property type="molecule type" value="Genomic_DNA"/>
</dbReference>
<dbReference type="AlphaFoldDB" id="A0A6I3KLB4"/>
<dbReference type="InterPro" id="IPR016883">
    <property type="entry name" value="UCP028431"/>
</dbReference>
<comment type="caution">
    <text evidence="2">The sequence shown here is derived from an EMBL/GenBank/DDBJ whole genome shotgun (WGS) entry which is preliminary data.</text>
</comment>
<proteinExistence type="predicted"/>
<reference evidence="2 3" key="1">
    <citation type="submission" date="2019-11" db="EMBL/GenBank/DDBJ databases">
        <title>Identification of a novel strain.</title>
        <authorList>
            <person name="Xu Q."/>
            <person name="Wang G."/>
        </authorList>
    </citation>
    <scope>NUCLEOTIDE SEQUENCE [LARGE SCALE GENOMIC DNA]</scope>
    <source>
        <strain evidence="3">xq</strain>
    </source>
</reference>
<evidence type="ECO:0000259" key="1">
    <source>
        <dbReference type="Pfam" id="PF10091"/>
    </source>
</evidence>
<organism evidence="2 3">
    <name type="scientific">Hyphomicrobium album</name>
    <dbReference type="NCBI Taxonomy" id="2665159"/>
    <lineage>
        <taxon>Bacteria</taxon>
        <taxon>Pseudomonadati</taxon>
        <taxon>Pseudomonadota</taxon>
        <taxon>Alphaproteobacteria</taxon>
        <taxon>Hyphomicrobiales</taxon>
        <taxon>Hyphomicrobiaceae</taxon>
        <taxon>Hyphomicrobium</taxon>
    </lineage>
</organism>
<dbReference type="Pfam" id="PF10091">
    <property type="entry name" value="Glycoamylase"/>
    <property type="match status" value="1"/>
</dbReference>
<dbReference type="Gene3D" id="1.50.10.140">
    <property type="match status" value="1"/>
</dbReference>
<feature type="domain" description="Glycoamylase-like" evidence="1">
    <location>
        <begin position="208"/>
        <end position="455"/>
    </location>
</feature>
<dbReference type="RefSeq" id="WP_324614967.1">
    <property type="nucleotide sequence ID" value="NZ_WMBQ01000001.1"/>
</dbReference>
<dbReference type="InterPro" id="IPR019282">
    <property type="entry name" value="Glycoamylase-like_cons_dom"/>
</dbReference>
<gene>
    <name evidence="2" type="ORF">GIW81_10345</name>
</gene>
<sequence>MLLGGLGLLATSTLPFLAVSSALPRRSRPDQVALDPFIADVQRRTFRFFWETTNPENGLARDRFPSPSPSSIAAVGFALTAYPIGVERGYVTRRAARARVLATLRFLFEAPQGPDRLGMTGHHGFYYHFLDMTTGHRAGDSELSTVDTALCLAGVLFCQSYFDDLADDDEAQIRELAEKIYARVDWRWAQVRPPAISHGWSPECGFLEYDWRGYNEAMIVYLLALGSPTYPVEDAAWSEWTSTYDNSWQTEFGQPHLAFAPLFGHQYCQTWIDFRGLGDTYMSGRGIDYFENNRRAVYAQQAYAIANPHGWKDYGSDVWGVTASDGPADVEREYAGKVRMFRSYAGRGAVGPDGYDDGTLAPTAVLGSIPFAPEIVIPTIRELHRRYGEHIYSDYGFLDAFNPSFDFDVPLVHGRCIPGFGWVASDYLGIDQGPIVAMIENGHSGLVWRVMRKNPHVRRGLERAGFTGGWLTTSET</sequence>
<keyword evidence="3" id="KW-1185">Reference proteome</keyword>
<evidence type="ECO:0000313" key="2">
    <source>
        <dbReference type="EMBL" id="MTD94730.1"/>
    </source>
</evidence>
<accession>A0A6I3KLB4</accession>
<dbReference type="Proteomes" id="UP000440694">
    <property type="component" value="Unassembled WGS sequence"/>
</dbReference>